<gene>
    <name evidence="4" type="ORF">GTP77_12240</name>
</gene>
<reference evidence="4 5" key="1">
    <citation type="submission" date="2019-12" db="EMBL/GenBank/DDBJ databases">
        <title>Novel species isolated from a subtropical stream in China.</title>
        <authorList>
            <person name="Lu H."/>
        </authorList>
    </citation>
    <scope>NUCLEOTIDE SEQUENCE [LARGE SCALE GENOMIC DNA]</scope>
    <source>
        <strain evidence="4 5">FT127W</strain>
    </source>
</reference>
<keyword evidence="2" id="KW-0472">Membrane</keyword>
<evidence type="ECO:0000256" key="1">
    <source>
        <dbReference type="SAM" id="MobiDB-lite"/>
    </source>
</evidence>
<feature type="domain" description="Type II secretion system protein GspB C-terminal" evidence="3">
    <location>
        <begin position="199"/>
        <end position="257"/>
    </location>
</feature>
<feature type="transmembrane region" description="Helical" evidence="2">
    <location>
        <begin position="44"/>
        <end position="61"/>
    </location>
</feature>
<keyword evidence="2" id="KW-0812">Transmembrane</keyword>
<dbReference type="InterPro" id="IPR032389">
    <property type="entry name" value="GspB_C"/>
</dbReference>
<protein>
    <submittedName>
        <fullName evidence="4">GspB domain-containing protein</fullName>
    </submittedName>
</protein>
<dbReference type="RefSeq" id="WP_161072437.1">
    <property type="nucleotide sequence ID" value="NZ_CP086370.1"/>
</dbReference>
<organism evidence="4 5">
    <name type="scientific">Pseudoduganella aquatica</name>
    <dbReference type="NCBI Taxonomy" id="2660641"/>
    <lineage>
        <taxon>Bacteria</taxon>
        <taxon>Pseudomonadati</taxon>
        <taxon>Pseudomonadota</taxon>
        <taxon>Betaproteobacteria</taxon>
        <taxon>Burkholderiales</taxon>
        <taxon>Oxalobacteraceae</taxon>
        <taxon>Telluria group</taxon>
        <taxon>Pseudoduganella</taxon>
    </lineage>
</organism>
<evidence type="ECO:0000313" key="5">
    <source>
        <dbReference type="Proteomes" id="UP000450676"/>
    </source>
</evidence>
<sequence length="258" mass="26287">MSYILEALKKAQAERQLGATPTIHAPTLDAAVPRGTGGARWKPLALAAGAVVIVGAAVLLWRQQPAPAVLTSAAQVAATAPVAASPAPVSQPVPPAALDAPAAAPSAAVPLPSAVPPAPPVAAPAQASVAPAHQAAPVPVPAPAPLARPAASAPAAPQAQIAPEPAKAQPPAPAPRAAEAPEEPVQLLRDLPEPIQRSIPQITMGGYMYSRNPADRLVLIDKILRHEGEEVAPGLVLEKLLPKAAIFTFKGYRYRVPY</sequence>
<accession>A0A7X4HD11</accession>
<proteinExistence type="predicted"/>
<comment type="caution">
    <text evidence="4">The sequence shown here is derived from an EMBL/GenBank/DDBJ whole genome shotgun (WGS) entry which is preliminary data.</text>
</comment>
<evidence type="ECO:0000313" key="4">
    <source>
        <dbReference type="EMBL" id="MYN08102.1"/>
    </source>
</evidence>
<dbReference type="EMBL" id="WWCU01000011">
    <property type="protein sequence ID" value="MYN08102.1"/>
    <property type="molecule type" value="Genomic_DNA"/>
</dbReference>
<keyword evidence="2" id="KW-1133">Transmembrane helix</keyword>
<feature type="region of interest" description="Disordered" evidence="1">
    <location>
        <begin position="140"/>
        <end position="181"/>
    </location>
</feature>
<keyword evidence="5" id="KW-1185">Reference proteome</keyword>
<dbReference type="Proteomes" id="UP000450676">
    <property type="component" value="Unassembled WGS sequence"/>
</dbReference>
<dbReference type="GO" id="GO:0015627">
    <property type="term" value="C:type II protein secretion system complex"/>
    <property type="evidence" value="ECO:0007669"/>
    <property type="project" value="InterPro"/>
</dbReference>
<evidence type="ECO:0000259" key="3">
    <source>
        <dbReference type="Pfam" id="PF16537"/>
    </source>
</evidence>
<dbReference type="AlphaFoldDB" id="A0A7X4HD11"/>
<feature type="compositionally biased region" description="Low complexity" evidence="1">
    <location>
        <begin position="147"/>
        <end position="167"/>
    </location>
</feature>
<evidence type="ECO:0000256" key="2">
    <source>
        <dbReference type="SAM" id="Phobius"/>
    </source>
</evidence>
<name>A0A7X4HD11_9BURK</name>
<dbReference type="Pfam" id="PF16537">
    <property type="entry name" value="T2SSB"/>
    <property type="match status" value="1"/>
</dbReference>